<keyword evidence="3" id="KW-0808">Transferase</keyword>
<evidence type="ECO:0000313" key="7">
    <source>
        <dbReference type="Proteomes" id="UP000186228"/>
    </source>
</evidence>
<evidence type="ECO:0000256" key="4">
    <source>
        <dbReference type="ARBA" id="ARBA00022691"/>
    </source>
</evidence>
<dbReference type="PANTHER" id="PTHR43667:SF1">
    <property type="entry name" value="CYCLOPROPANE-FATTY-ACYL-PHOSPHOLIPID SYNTHASE"/>
    <property type="match status" value="1"/>
</dbReference>
<dbReference type="SUPFAM" id="SSF53335">
    <property type="entry name" value="S-adenosyl-L-methionine-dependent methyltransferases"/>
    <property type="match status" value="1"/>
</dbReference>
<gene>
    <name evidence="6" type="ORF">GA0061100_104348</name>
</gene>
<comment type="similarity">
    <text evidence="1">Belongs to the CFA/CMAS family.</text>
</comment>
<evidence type="ECO:0000313" key="6">
    <source>
        <dbReference type="EMBL" id="SCB22741.1"/>
    </source>
</evidence>
<reference evidence="7" key="1">
    <citation type="submission" date="2016-08" db="EMBL/GenBank/DDBJ databases">
        <authorList>
            <person name="Varghese N."/>
            <person name="Submissions Spin"/>
        </authorList>
    </citation>
    <scope>NUCLEOTIDE SEQUENCE [LARGE SCALE GENOMIC DNA]</scope>
    <source>
        <strain evidence="7">CCBAU 57015</strain>
    </source>
</reference>
<dbReference type="EMBL" id="FMAC01000004">
    <property type="protein sequence ID" value="SCB22741.1"/>
    <property type="molecule type" value="Genomic_DNA"/>
</dbReference>
<dbReference type="GO" id="GO:0032259">
    <property type="term" value="P:methylation"/>
    <property type="evidence" value="ECO:0007669"/>
    <property type="project" value="UniProtKB-KW"/>
</dbReference>
<proteinExistence type="inferred from homology"/>
<keyword evidence="4" id="KW-0949">S-adenosyl-L-methionine</keyword>
<keyword evidence="2" id="KW-0489">Methyltransferase</keyword>
<dbReference type="Gene3D" id="3.40.50.150">
    <property type="entry name" value="Vaccinia Virus protein VP39"/>
    <property type="match status" value="1"/>
</dbReference>
<dbReference type="CDD" id="cd02440">
    <property type="entry name" value="AdoMet_MTases"/>
    <property type="match status" value="1"/>
</dbReference>
<keyword evidence="5" id="KW-0443">Lipid metabolism</keyword>
<sequence length="446" mass="50238">MSNMQADNRPKGKGNAVFSGLTDWCVKRALSSIVTRGALTVTTASGRVLSFGDGTGEPVHVRFTDDRAEWALLIDADKRLGELFMDGRFIVERGTLYDFVAMMLREGQNSTHPLIARIIDHIRTKLRIFRHRNLPGRSKANVAHHYDLDGRLYELFLDPDRQYSCAYFEHADQSLDDAQIAKKRHLAAKLLIQPNNSILDIGCGWGGLALHMAEQAPGGYVLGVTLSEEQHEYASKRVADRAGGTPAEVQFALRDYRSLTGRFDRIVSVGMFEHVGLASYRTFFRKCAELLEDDGIMVLHTIGCSATPGFTTPWLDKYIFPGGYIPALSEIVPEIEAAGLAITDVEVLRLHYAKTLEAWRERFMARWDDAAKLYDERFCRMWEYYLSTAEAAFRYEDLVVFQIQIAKRNDIIPLTRNYIAENEAKSASKIDVEGSVQREANDVLVG</sequence>
<evidence type="ECO:0000256" key="3">
    <source>
        <dbReference type="ARBA" id="ARBA00022679"/>
    </source>
</evidence>
<dbReference type="GO" id="GO:0008610">
    <property type="term" value="P:lipid biosynthetic process"/>
    <property type="evidence" value="ECO:0007669"/>
    <property type="project" value="InterPro"/>
</dbReference>
<dbReference type="InterPro" id="IPR050723">
    <property type="entry name" value="CFA/CMAS"/>
</dbReference>
<keyword evidence="7" id="KW-1185">Reference proteome</keyword>
<dbReference type="OrthoDB" id="9782855at2"/>
<organism evidence="6 7">
    <name type="scientific">Rhizobium hainanense</name>
    <dbReference type="NCBI Taxonomy" id="52131"/>
    <lineage>
        <taxon>Bacteria</taxon>
        <taxon>Pseudomonadati</taxon>
        <taxon>Pseudomonadota</taxon>
        <taxon>Alphaproteobacteria</taxon>
        <taxon>Hyphomicrobiales</taxon>
        <taxon>Rhizobiaceae</taxon>
        <taxon>Rhizobium/Agrobacterium group</taxon>
        <taxon>Rhizobium</taxon>
    </lineage>
</organism>
<evidence type="ECO:0000256" key="1">
    <source>
        <dbReference type="ARBA" id="ARBA00010815"/>
    </source>
</evidence>
<name>A0A1C3V4V1_9HYPH</name>
<accession>A0A1C3V4V1</accession>
<dbReference type="Pfam" id="PF02353">
    <property type="entry name" value="CMAS"/>
    <property type="match status" value="1"/>
</dbReference>
<dbReference type="AlphaFoldDB" id="A0A1C3V4V1"/>
<dbReference type="GO" id="GO:0008168">
    <property type="term" value="F:methyltransferase activity"/>
    <property type="evidence" value="ECO:0007669"/>
    <property type="project" value="UniProtKB-KW"/>
</dbReference>
<dbReference type="Proteomes" id="UP000186228">
    <property type="component" value="Unassembled WGS sequence"/>
</dbReference>
<evidence type="ECO:0000256" key="5">
    <source>
        <dbReference type="ARBA" id="ARBA00023098"/>
    </source>
</evidence>
<dbReference type="PANTHER" id="PTHR43667">
    <property type="entry name" value="CYCLOPROPANE-FATTY-ACYL-PHOSPHOLIPID SYNTHASE"/>
    <property type="match status" value="1"/>
</dbReference>
<dbReference type="InterPro" id="IPR003333">
    <property type="entry name" value="CMAS"/>
</dbReference>
<dbReference type="STRING" id="52131.GA0061100_104348"/>
<dbReference type="PIRSF" id="PIRSF003085">
    <property type="entry name" value="CMAS"/>
    <property type="match status" value="1"/>
</dbReference>
<evidence type="ECO:0000256" key="2">
    <source>
        <dbReference type="ARBA" id="ARBA00022603"/>
    </source>
</evidence>
<protein>
    <submittedName>
        <fullName evidence="6">Cyclopropane-fatty-acyl-phospholipid synthase</fullName>
    </submittedName>
</protein>
<dbReference type="InterPro" id="IPR029063">
    <property type="entry name" value="SAM-dependent_MTases_sf"/>
</dbReference>